<dbReference type="PROSITE" id="PS01358">
    <property type="entry name" value="ZF_RANBP2_1"/>
    <property type="match status" value="1"/>
</dbReference>
<reference evidence="9" key="1">
    <citation type="journal article" date="2018" name="Nat. Microbiol.">
        <title>Leveraging single-cell genomics to expand the fungal tree of life.</title>
        <authorList>
            <person name="Ahrendt S.R."/>
            <person name="Quandt C.A."/>
            <person name="Ciobanu D."/>
            <person name="Clum A."/>
            <person name="Salamov A."/>
            <person name="Andreopoulos B."/>
            <person name="Cheng J.F."/>
            <person name="Woyke T."/>
            <person name="Pelin A."/>
            <person name="Henrissat B."/>
            <person name="Reynolds N.K."/>
            <person name="Benny G.L."/>
            <person name="Smith M.E."/>
            <person name="James T.Y."/>
            <person name="Grigoriev I.V."/>
        </authorList>
    </citation>
    <scope>NUCLEOTIDE SEQUENCE [LARGE SCALE GENOMIC DNA]</scope>
    <source>
        <strain evidence="9">CSF55</strain>
    </source>
</reference>
<dbReference type="SUPFAM" id="SSF54928">
    <property type="entry name" value="RNA-binding domain, RBD"/>
    <property type="match status" value="2"/>
</dbReference>
<dbReference type="SUPFAM" id="SSF90209">
    <property type="entry name" value="Ran binding protein zinc finger-like"/>
    <property type="match status" value="1"/>
</dbReference>
<dbReference type="PANTHER" id="PTHR13948">
    <property type="entry name" value="RNA-BINDING PROTEIN"/>
    <property type="match status" value="1"/>
</dbReference>
<evidence type="ECO:0000313" key="8">
    <source>
        <dbReference type="EMBL" id="RKP20152.1"/>
    </source>
</evidence>
<keyword evidence="3 6" id="KW-0863">Zinc-finger</keyword>
<feature type="domain" description="RanBP2-type" evidence="7">
    <location>
        <begin position="60"/>
        <end position="91"/>
    </location>
</feature>
<proteinExistence type="predicted"/>
<accession>A0A4P9YLU5</accession>
<dbReference type="EMBL" id="ML005105">
    <property type="protein sequence ID" value="RKP20152.1"/>
    <property type="molecule type" value="Genomic_DNA"/>
</dbReference>
<evidence type="ECO:0000256" key="2">
    <source>
        <dbReference type="ARBA" id="ARBA00022723"/>
    </source>
</evidence>
<dbReference type="InterPro" id="IPR001876">
    <property type="entry name" value="Znf_RanBP2"/>
</dbReference>
<evidence type="ECO:0000256" key="3">
    <source>
        <dbReference type="ARBA" id="ARBA00022771"/>
    </source>
</evidence>
<dbReference type="GO" id="GO:0000398">
    <property type="term" value="P:mRNA splicing, via spliceosome"/>
    <property type="evidence" value="ECO:0007669"/>
    <property type="project" value="TreeGrafter"/>
</dbReference>
<dbReference type="GO" id="GO:0005634">
    <property type="term" value="C:nucleus"/>
    <property type="evidence" value="ECO:0007669"/>
    <property type="project" value="UniProtKB-SubCell"/>
</dbReference>
<dbReference type="Gene3D" id="4.10.1060.10">
    <property type="entry name" value="Zinc finger, RanBP2-type"/>
    <property type="match status" value="1"/>
</dbReference>
<evidence type="ECO:0000313" key="9">
    <source>
        <dbReference type="Proteomes" id="UP000281549"/>
    </source>
</evidence>
<dbReference type="PANTHER" id="PTHR13948:SF3">
    <property type="entry name" value="FI21118P1"/>
    <property type="match status" value="1"/>
</dbReference>
<protein>
    <recommendedName>
        <fullName evidence="7">RanBP2-type domain-containing protein</fullName>
    </recommendedName>
</protein>
<dbReference type="Gene3D" id="3.30.70.330">
    <property type="match status" value="2"/>
</dbReference>
<dbReference type="InterPro" id="IPR036443">
    <property type="entry name" value="Znf_RanBP2_sf"/>
</dbReference>
<keyword evidence="4" id="KW-0862">Zinc</keyword>
<comment type="subcellular location">
    <subcellularLocation>
        <location evidence="1">Nucleus</location>
    </subcellularLocation>
</comment>
<name>A0A4P9YLU5_ROZAC</name>
<dbReference type="GO" id="GO:0003723">
    <property type="term" value="F:RNA binding"/>
    <property type="evidence" value="ECO:0007669"/>
    <property type="project" value="InterPro"/>
</dbReference>
<gene>
    <name evidence="8" type="ORF">ROZALSC1DRAFT_21662</name>
</gene>
<dbReference type="InterPro" id="IPR035979">
    <property type="entry name" value="RBD_domain_sf"/>
</dbReference>
<organism evidence="8 9">
    <name type="scientific">Rozella allomycis (strain CSF55)</name>
    <dbReference type="NCBI Taxonomy" id="988480"/>
    <lineage>
        <taxon>Eukaryota</taxon>
        <taxon>Fungi</taxon>
        <taxon>Fungi incertae sedis</taxon>
        <taxon>Cryptomycota</taxon>
        <taxon>Cryptomycota incertae sedis</taxon>
        <taxon>Rozella</taxon>
    </lineage>
</organism>
<dbReference type="InterPro" id="IPR000504">
    <property type="entry name" value="RRM_dom"/>
</dbReference>
<dbReference type="InterPro" id="IPR012677">
    <property type="entry name" value="Nucleotide-bd_a/b_plait_sf"/>
</dbReference>
<dbReference type="GO" id="GO:0008270">
    <property type="term" value="F:zinc ion binding"/>
    <property type="evidence" value="ECO:0007669"/>
    <property type="project" value="UniProtKB-KW"/>
</dbReference>
<dbReference type="Proteomes" id="UP000281549">
    <property type="component" value="Unassembled WGS sequence"/>
</dbReference>
<evidence type="ECO:0000256" key="1">
    <source>
        <dbReference type="ARBA" id="ARBA00004123"/>
    </source>
</evidence>
<keyword evidence="2" id="KW-0479">Metal-binding</keyword>
<evidence type="ECO:0000256" key="6">
    <source>
        <dbReference type="PROSITE-ProRule" id="PRU00322"/>
    </source>
</evidence>
<dbReference type="PROSITE" id="PS50199">
    <property type="entry name" value="ZF_RANBP2_2"/>
    <property type="match status" value="1"/>
</dbReference>
<evidence type="ECO:0000256" key="4">
    <source>
        <dbReference type="ARBA" id="ARBA00022833"/>
    </source>
</evidence>
<keyword evidence="5" id="KW-0539">Nucleus</keyword>
<sequence length="334" mass="38202">MNLRFIYARVVRDKQTGFSKGYAFVKLSKIEDAVSVVDRHYESPIILGGEPILLDYSAVNANNLDWTCQLCGAYNFERRDRCFKCFNEKEVAISGNLPISMPDKTNNDGTNDINPYPSRFLLVRNISPTTKEPTIFKTFSMVNKEVIRVVLMKEMNTHCSMCYAFAEYPDHCVLMKKINNSTEFAIEGRNVSVYFGRDLSYRDDGVTSGKWPVYWDPLIELSFFPDSPPIDDPLSKEEILLKSAPVIVPLEVTLRLEYQPMTGQYKDPVTGHLIQQQVKAEEKPILLMPKKKEAPKKNIHQETVKQKSDETIEFKSIDSLGMKVNQVMISISPY</sequence>
<evidence type="ECO:0000256" key="5">
    <source>
        <dbReference type="ARBA" id="ARBA00023242"/>
    </source>
</evidence>
<dbReference type="AlphaFoldDB" id="A0A4P9YLU5"/>
<dbReference type="Pfam" id="PF00076">
    <property type="entry name" value="RRM_1"/>
    <property type="match status" value="1"/>
</dbReference>
<evidence type="ECO:0000259" key="7">
    <source>
        <dbReference type="PROSITE" id="PS50199"/>
    </source>
</evidence>